<keyword evidence="1" id="KW-1133">Transmembrane helix</keyword>
<organism>
    <name type="scientific">Solenopsis invicta</name>
    <name type="common">Red imported fire ant</name>
    <name type="synonym">Solenopsis wagneri</name>
    <dbReference type="NCBI Taxonomy" id="13686"/>
    <lineage>
        <taxon>Eukaryota</taxon>
        <taxon>Metazoa</taxon>
        <taxon>Ecdysozoa</taxon>
        <taxon>Arthropoda</taxon>
        <taxon>Hexapoda</taxon>
        <taxon>Insecta</taxon>
        <taxon>Pterygota</taxon>
        <taxon>Neoptera</taxon>
        <taxon>Endopterygota</taxon>
        <taxon>Hymenoptera</taxon>
        <taxon>Apocrita</taxon>
        <taxon>Aculeata</taxon>
        <taxon>Formicoidea</taxon>
        <taxon>Formicidae</taxon>
        <taxon>Myrmicinae</taxon>
        <taxon>Solenopsis</taxon>
    </lineage>
</organism>
<evidence type="ECO:0000313" key="2">
    <source>
        <dbReference type="EMBL" id="EFZ16173.1"/>
    </source>
</evidence>
<evidence type="ECO:0000256" key="1">
    <source>
        <dbReference type="SAM" id="Phobius"/>
    </source>
</evidence>
<reference evidence="2" key="1">
    <citation type="journal article" date="2011" name="Proc. Natl. Acad. Sci. U.S.A.">
        <title>The genome of the fire ant Solenopsis invicta.</title>
        <authorList>
            <person name="Wurm Y."/>
            <person name="Wang J."/>
            <person name="Riba-Grognuz O."/>
            <person name="Corona M."/>
            <person name="Nygaard S."/>
            <person name="Hunt B.G."/>
            <person name="Ingram K.K."/>
            <person name="Falquet L."/>
            <person name="Nipitwattanaphon M."/>
            <person name="Gotzek D."/>
            <person name="Dijkstra M.B."/>
            <person name="Oettler J."/>
            <person name="Comtesse F."/>
            <person name="Shih C.J."/>
            <person name="Wu W.J."/>
            <person name="Yang C.C."/>
            <person name="Thomas J."/>
            <person name="Beaudoing E."/>
            <person name="Pradervand S."/>
            <person name="Flegel V."/>
            <person name="Cook E.D."/>
            <person name="Fabbretti R."/>
            <person name="Stockinger H."/>
            <person name="Long L."/>
            <person name="Farmerie W.G."/>
            <person name="Oakey J."/>
            <person name="Boomsma J.J."/>
            <person name="Pamilo P."/>
            <person name="Yi S.V."/>
            <person name="Heinze J."/>
            <person name="Goodisman M.A."/>
            <person name="Farinelli L."/>
            <person name="Harshman K."/>
            <person name="Hulo N."/>
            <person name="Cerutti L."/>
            <person name="Xenarios I."/>
            <person name="Shoemaker D."/>
            <person name="Keller L."/>
        </authorList>
    </citation>
    <scope>NUCLEOTIDE SEQUENCE [LARGE SCALE GENOMIC DNA]</scope>
</reference>
<feature type="transmembrane region" description="Helical" evidence="1">
    <location>
        <begin position="36"/>
        <end position="53"/>
    </location>
</feature>
<gene>
    <name evidence="2" type="ORF">SINV_16360</name>
</gene>
<sequence length="117" mass="13823">MVNFDCLLTKHKNEDLCKNSAGIHFFRAFIRFLSKYWTIIFLINCTITFYYIFRIGGVYRRKAVARDWFGNGEQISLRGKLEFLQQTEYDVTNVEISLEGLDGKMSRYHIHMVILIA</sequence>
<dbReference type="HOGENOM" id="CLU_2087838_0_0_1"/>
<name>E9ITD2_SOLIN</name>
<dbReference type="AlphaFoldDB" id="E9ITD2"/>
<accession>E9ITD2</accession>
<feature type="non-terminal residue" evidence="2">
    <location>
        <position position="117"/>
    </location>
</feature>
<dbReference type="EMBL" id="GL765523">
    <property type="protein sequence ID" value="EFZ16173.1"/>
    <property type="molecule type" value="Genomic_DNA"/>
</dbReference>
<protein>
    <submittedName>
        <fullName evidence="2">Uncharacterized protein</fullName>
    </submittedName>
</protein>
<keyword evidence="1" id="KW-0812">Transmembrane</keyword>
<keyword evidence="1" id="KW-0472">Membrane</keyword>
<proteinExistence type="predicted"/>